<protein>
    <submittedName>
        <fullName evidence="8">Uncharacterized protein</fullName>
    </submittedName>
</protein>
<feature type="compositionally biased region" description="Basic residues" evidence="5">
    <location>
        <begin position="248"/>
        <end position="260"/>
    </location>
</feature>
<dbReference type="PANTHER" id="PTHR23110">
    <property type="entry name" value="BTB DOMAIN TRANSCRIPTION FACTOR"/>
    <property type="match status" value="1"/>
</dbReference>
<feature type="DNA-binding region" description="H-T-H motif" evidence="4">
    <location>
        <begin position="500"/>
        <end position="520"/>
    </location>
</feature>
<dbReference type="InterPro" id="IPR009057">
    <property type="entry name" value="Homeodomain-like_sf"/>
</dbReference>
<feature type="region of interest" description="Disordered" evidence="5">
    <location>
        <begin position="553"/>
        <end position="578"/>
    </location>
</feature>
<dbReference type="PANTHER" id="PTHR23110:SF101">
    <property type="entry name" value="PROTEIN JIM LOVELL"/>
    <property type="match status" value="1"/>
</dbReference>
<comment type="subcellular location">
    <subcellularLocation>
        <location evidence="1 4">Nucleus</location>
    </subcellularLocation>
</comment>
<feature type="compositionally biased region" description="Basic residues" evidence="5">
    <location>
        <begin position="459"/>
        <end position="468"/>
    </location>
</feature>
<keyword evidence="2 4" id="KW-0238">DNA-binding</keyword>
<dbReference type="GO" id="GO:0006357">
    <property type="term" value="P:regulation of transcription by RNA polymerase II"/>
    <property type="evidence" value="ECO:0007669"/>
    <property type="project" value="TreeGrafter"/>
</dbReference>
<reference evidence="8" key="1">
    <citation type="submission" date="2020-11" db="EMBL/GenBank/DDBJ databases">
        <authorList>
            <person name="Tran Van P."/>
        </authorList>
    </citation>
    <scope>NUCLEOTIDE SEQUENCE</scope>
</reference>
<dbReference type="SUPFAM" id="SSF54695">
    <property type="entry name" value="POZ domain"/>
    <property type="match status" value="2"/>
</dbReference>
<gene>
    <name evidence="8" type="ORF">TTEB3V08_LOCUS1581</name>
</gene>
<dbReference type="AlphaFoldDB" id="A0A7R9FGY0"/>
<feature type="region of interest" description="Disordered" evidence="5">
    <location>
        <begin position="237"/>
        <end position="381"/>
    </location>
</feature>
<evidence type="ECO:0000256" key="5">
    <source>
        <dbReference type="SAM" id="MobiDB-lite"/>
    </source>
</evidence>
<organism evidence="8">
    <name type="scientific">Timema tahoe</name>
    <dbReference type="NCBI Taxonomy" id="61484"/>
    <lineage>
        <taxon>Eukaryota</taxon>
        <taxon>Metazoa</taxon>
        <taxon>Ecdysozoa</taxon>
        <taxon>Arthropoda</taxon>
        <taxon>Hexapoda</taxon>
        <taxon>Insecta</taxon>
        <taxon>Pterygota</taxon>
        <taxon>Neoptera</taxon>
        <taxon>Polyneoptera</taxon>
        <taxon>Phasmatodea</taxon>
        <taxon>Timematodea</taxon>
        <taxon>Timematoidea</taxon>
        <taxon>Timematidae</taxon>
        <taxon>Timema</taxon>
    </lineage>
</organism>
<evidence type="ECO:0000256" key="2">
    <source>
        <dbReference type="ARBA" id="ARBA00023125"/>
    </source>
</evidence>
<dbReference type="InterPro" id="IPR051095">
    <property type="entry name" value="Dros_DevTransReg"/>
</dbReference>
<dbReference type="FunFam" id="1.10.10.60:FF:000019">
    <property type="entry name" value="Ligand-dependent corepressor isoform 1"/>
    <property type="match status" value="1"/>
</dbReference>
<dbReference type="PROSITE" id="PS50097">
    <property type="entry name" value="BTB"/>
    <property type="match status" value="1"/>
</dbReference>
<feature type="compositionally biased region" description="Pro residues" evidence="5">
    <location>
        <begin position="273"/>
        <end position="289"/>
    </location>
</feature>
<evidence type="ECO:0000256" key="1">
    <source>
        <dbReference type="ARBA" id="ARBA00004123"/>
    </source>
</evidence>
<dbReference type="Gene3D" id="3.30.710.10">
    <property type="entry name" value="Potassium Channel Kv1.1, Chain A"/>
    <property type="match status" value="1"/>
</dbReference>
<feature type="domain" description="HTH psq-type" evidence="7">
    <location>
        <begin position="472"/>
        <end position="524"/>
    </location>
</feature>
<evidence type="ECO:0000259" key="6">
    <source>
        <dbReference type="PROSITE" id="PS50097"/>
    </source>
</evidence>
<evidence type="ECO:0000256" key="4">
    <source>
        <dbReference type="PROSITE-ProRule" id="PRU00320"/>
    </source>
</evidence>
<feature type="compositionally biased region" description="Low complexity" evidence="5">
    <location>
        <begin position="301"/>
        <end position="320"/>
    </location>
</feature>
<accession>A0A7R9FGY0</accession>
<dbReference type="Pfam" id="PF00651">
    <property type="entry name" value="BTB"/>
    <property type="match status" value="2"/>
</dbReference>
<feature type="compositionally biased region" description="Basic and acidic residues" evidence="5">
    <location>
        <begin position="639"/>
        <end position="657"/>
    </location>
</feature>
<feature type="compositionally biased region" description="Pro residues" evidence="5">
    <location>
        <begin position="322"/>
        <end position="336"/>
    </location>
</feature>
<feature type="region of interest" description="Disordered" evidence="5">
    <location>
        <begin position="632"/>
        <end position="683"/>
    </location>
</feature>
<dbReference type="Pfam" id="PF05225">
    <property type="entry name" value="HTH_psq"/>
    <property type="match status" value="1"/>
</dbReference>
<dbReference type="PROSITE" id="PS50960">
    <property type="entry name" value="HTH_PSQ"/>
    <property type="match status" value="1"/>
</dbReference>
<sequence>MASSSPHYSLRWNNHQNHILNAFDTLLQNETLVDVTLVCEETSVRAHKVVLSACSLKSEYFSTDSNYDSTQNCFRLHIVDCIAFCFSPYFQRIFSENPCKHPVIVLKDLRGWEVQAIVDFMYKGEISVIQEQLTSLIKAAESLQVRGLAHTEHVVSETGGAKDLPPRSTPQPPPFSPPPPLSSLEKMGLFTPHSRSFSSSVVHDPPMMSPFSPSPIPNFEPPLKLPQIQHLPHISFGDALDHCSSPQPRRKQVRKARPRRRSGDLSGVQDLSKPPPPPPTPAVSPPPAPDTAENLSMKRPNNNNNHHPPTSQSSNSHHQTLPPAPARTPVGSPHPLPDVRQNKHNLVSMQPPPSLKTENEESQLPDNCRSDMHTPERDRERLEYCNSAESLSLPPPPPDSSLDNSNFPHLSSMSALSLTPPHMFSLDSPLSFFPGMEACRNPLLNDLPESKNENHHIMGKRKMGRPKGQHSAPRGGPPRSWTNAELTEALQHVWNKKMTTSQASRIFGIPYNSLLMYVRGKYGKSLKLEQLKKDCLGGPGGPLDLLGLGPLGPPPPNINNNNATGKSNPEDLLGPPGSEHDLVAAMGPGFNPYSPASFYPDFAASFPVPVSMIHLLPQSEKNRELFPPVSMPMPLDISMSKDDDCKNSSGRRSREDISSAEEEHEQPPAREEAMQLVEQNGQN</sequence>
<evidence type="ECO:0000313" key="8">
    <source>
        <dbReference type="EMBL" id="CAD7453443.1"/>
    </source>
</evidence>
<proteinExistence type="predicted"/>
<feature type="compositionally biased region" description="Pro residues" evidence="5">
    <location>
        <begin position="167"/>
        <end position="181"/>
    </location>
</feature>
<name>A0A7R9FGY0_9NEOP</name>
<dbReference type="GO" id="GO:0005634">
    <property type="term" value="C:nucleus"/>
    <property type="evidence" value="ECO:0007669"/>
    <property type="project" value="UniProtKB-SubCell"/>
</dbReference>
<dbReference type="InterPro" id="IPR007889">
    <property type="entry name" value="HTH_Psq"/>
</dbReference>
<feature type="compositionally biased region" description="Basic and acidic residues" evidence="5">
    <location>
        <begin position="368"/>
        <end position="381"/>
    </location>
</feature>
<dbReference type="GO" id="GO:0003677">
    <property type="term" value="F:DNA binding"/>
    <property type="evidence" value="ECO:0007669"/>
    <property type="project" value="UniProtKB-UniRule"/>
</dbReference>
<feature type="domain" description="BTB" evidence="6">
    <location>
        <begin position="33"/>
        <end position="130"/>
    </location>
</feature>
<keyword evidence="3 4" id="KW-0539">Nucleus</keyword>
<evidence type="ECO:0000259" key="7">
    <source>
        <dbReference type="PROSITE" id="PS50960"/>
    </source>
</evidence>
<feature type="region of interest" description="Disordered" evidence="5">
    <location>
        <begin position="154"/>
        <end position="187"/>
    </location>
</feature>
<dbReference type="SUPFAM" id="SSF46689">
    <property type="entry name" value="Homeodomain-like"/>
    <property type="match status" value="1"/>
</dbReference>
<evidence type="ECO:0000256" key="3">
    <source>
        <dbReference type="ARBA" id="ARBA00023242"/>
    </source>
</evidence>
<dbReference type="CDD" id="cd18315">
    <property type="entry name" value="BTB_POZ_BAB-like"/>
    <property type="match status" value="1"/>
</dbReference>
<dbReference type="SMART" id="SM00225">
    <property type="entry name" value="BTB"/>
    <property type="match status" value="1"/>
</dbReference>
<dbReference type="EMBL" id="OE000335">
    <property type="protein sequence ID" value="CAD7453443.1"/>
    <property type="molecule type" value="Genomic_DNA"/>
</dbReference>
<dbReference type="InterPro" id="IPR000210">
    <property type="entry name" value="BTB/POZ_dom"/>
</dbReference>
<dbReference type="InterPro" id="IPR011333">
    <property type="entry name" value="SKP1/BTB/POZ_sf"/>
</dbReference>
<feature type="compositionally biased region" description="Polar residues" evidence="5">
    <location>
        <begin position="558"/>
        <end position="567"/>
    </location>
</feature>
<feature type="region of interest" description="Disordered" evidence="5">
    <location>
        <begin position="459"/>
        <end position="481"/>
    </location>
</feature>
<dbReference type="Gene3D" id="1.10.10.60">
    <property type="entry name" value="Homeodomain-like"/>
    <property type="match status" value="1"/>
</dbReference>